<evidence type="ECO:0000313" key="6">
    <source>
        <dbReference type="EMBL" id="BBD72032.1"/>
    </source>
</evidence>
<dbReference type="Proteomes" id="UP000616143">
    <property type="component" value="Unassembled WGS sequence"/>
</dbReference>
<reference evidence="6" key="3">
    <citation type="journal article" date="2019" name="BMC Res. Notes">
        <title>Complete genome sequence of the Sulfodiicoccus acidiphilus strain HS-1T, the first crenarchaeon that lacks polB3, isolated from an acidic hot spring in Ohwaku-dani, Hakone, Japan.</title>
        <authorList>
            <person name="Sakai H.D."/>
            <person name="Kurosawa N."/>
        </authorList>
    </citation>
    <scope>NUCLEOTIDE SEQUENCE</scope>
    <source>
        <strain evidence="6">HS-1</strain>
    </source>
</reference>
<feature type="transmembrane region" description="Helical" evidence="5">
    <location>
        <begin position="54"/>
        <end position="74"/>
    </location>
</feature>
<feature type="transmembrane region" description="Helical" evidence="5">
    <location>
        <begin position="136"/>
        <end position="159"/>
    </location>
</feature>
<evidence type="ECO:0000256" key="5">
    <source>
        <dbReference type="SAM" id="Phobius"/>
    </source>
</evidence>
<feature type="transmembrane region" description="Helical" evidence="5">
    <location>
        <begin position="442"/>
        <end position="461"/>
    </location>
</feature>
<feature type="transmembrane region" description="Helical" evidence="5">
    <location>
        <begin position="549"/>
        <end position="569"/>
    </location>
</feature>
<feature type="transmembrane region" description="Helical" evidence="5">
    <location>
        <begin position="246"/>
        <end position="267"/>
    </location>
</feature>
<dbReference type="RefSeq" id="WP_126449322.1">
    <property type="nucleotide sequence ID" value="NZ_AP018553.1"/>
</dbReference>
<gene>
    <name evidence="7" type="ORF">GCM10007116_16980</name>
    <name evidence="6" type="ORF">HS1genome_0421</name>
</gene>
<reference evidence="8" key="2">
    <citation type="submission" date="2018-04" db="EMBL/GenBank/DDBJ databases">
        <title>Complete genome sequence of Sulfodiicoccus acidiphilus strain HS-1.</title>
        <authorList>
            <person name="Sakai H.D."/>
            <person name="Kurosawa N."/>
        </authorList>
    </citation>
    <scope>NUCLEOTIDE SEQUENCE [LARGE SCALE GENOMIC DNA]</scope>
    <source>
        <strain evidence="8">HS-1</strain>
    </source>
</reference>
<dbReference type="GeneID" id="38665926"/>
<dbReference type="GO" id="GO:0022857">
    <property type="term" value="F:transmembrane transporter activity"/>
    <property type="evidence" value="ECO:0007669"/>
    <property type="project" value="InterPro"/>
</dbReference>
<dbReference type="GO" id="GO:0016020">
    <property type="term" value="C:membrane"/>
    <property type="evidence" value="ECO:0007669"/>
    <property type="project" value="UniProtKB-SubCell"/>
</dbReference>
<dbReference type="Pfam" id="PF13520">
    <property type="entry name" value="AA_permease_2"/>
    <property type="match status" value="1"/>
</dbReference>
<organism evidence="6 8">
    <name type="scientific">Sulfodiicoccus acidiphilus</name>
    <dbReference type="NCBI Taxonomy" id="1670455"/>
    <lineage>
        <taxon>Archaea</taxon>
        <taxon>Thermoproteota</taxon>
        <taxon>Thermoprotei</taxon>
        <taxon>Sulfolobales</taxon>
        <taxon>Sulfolobaceae</taxon>
        <taxon>Sulfodiicoccus</taxon>
    </lineage>
</organism>
<feature type="transmembrane region" description="Helical" evidence="5">
    <location>
        <begin position="473"/>
        <end position="495"/>
    </location>
</feature>
<dbReference type="Gene3D" id="1.20.1740.10">
    <property type="entry name" value="Amino acid/polyamine transporter I"/>
    <property type="match status" value="1"/>
</dbReference>
<evidence type="ECO:0000313" key="8">
    <source>
        <dbReference type="Proteomes" id="UP000276741"/>
    </source>
</evidence>
<protein>
    <submittedName>
        <fullName evidence="6">Amino acid permease</fullName>
    </submittedName>
</protein>
<feature type="transmembrane region" description="Helical" evidence="5">
    <location>
        <begin position="358"/>
        <end position="375"/>
    </location>
</feature>
<keyword evidence="8" id="KW-1185">Reference proteome</keyword>
<keyword evidence="3 5" id="KW-1133">Transmembrane helix</keyword>
<keyword evidence="4 5" id="KW-0472">Membrane</keyword>
<feature type="transmembrane region" description="Helical" evidence="5">
    <location>
        <begin position="171"/>
        <end position="191"/>
    </location>
</feature>
<dbReference type="EMBL" id="BMQS01000016">
    <property type="protein sequence ID" value="GGU00266.1"/>
    <property type="molecule type" value="Genomic_DNA"/>
</dbReference>
<feature type="transmembrane region" description="Helical" evidence="5">
    <location>
        <begin position="381"/>
        <end position="404"/>
    </location>
</feature>
<feature type="transmembrane region" description="Helical" evidence="5">
    <location>
        <begin position="203"/>
        <end position="225"/>
    </location>
</feature>
<evidence type="ECO:0000256" key="2">
    <source>
        <dbReference type="ARBA" id="ARBA00022692"/>
    </source>
</evidence>
<feature type="transmembrane region" description="Helical" evidence="5">
    <location>
        <begin position="515"/>
        <end position="537"/>
    </location>
</feature>
<dbReference type="PANTHER" id="PTHR47547:SF1">
    <property type="entry name" value="ASPARTATE-PROTON SYMPORTER"/>
    <property type="match status" value="1"/>
</dbReference>
<keyword evidence="2 5" id="KW-0812">Transmembrane</keyword>
<feature type="transmembrane region" description="Helical" evidence="5">
    <location>
        <begin position="416"/>
        <end position="436"/>
    </location>
</feature>
<evidence type="ECO:0000256" key="4">
    <source>
        <dbReference type="ARBA" id="ARBA00023136"/>
    </source>
</evidence>
<proteinExistence type="predicted"/>
<dbReference type="PANTHER" id="PTHR47547">
    <property type="match status" value="1"/>
</dbReference>
<evidence type="ECO:0000256" key="3">
    <source>
        <dbReference type="ARBA" id="ARBA00022989"/>
    </source>
</evidence>
<dbReference type="AlphaFoldDB" id="A0A348B1I0"/>
<reference evidence="7" key="1">
    <citation type="journal article" date="2014" name="Int. J. Syst. Evol. Microbiol.">
        <title>Complete genome sequence of Corynebacterium casei LMG S-19264T (=DSM 44701T), isolated from a smear-ripened cheese.</title>
        <authorList>
            <consortium name="US DOE Joint Genome Institute (JGI-PGF)"/>
            <person name="Walter F."/>
            <person name="Albersmeier A."/>
            <person name="Kalinowski J."/>
            <person name="Ruckert C."/>
        </authorList>
    </citation>
    <scope>NUCLEOTIDE SEQUENCE</scope>
    <source>
        <strain evidence="7">JCM 31740</strain>
    </source>
</reference>
<dbReference type="InterPro" id="IPR052962">
    <property type="entry name" value="AA_Transporter_AGT"/>
</dbReference>
<feature type="transmembrane region" description="Helical" evidence="5">
    <location>
        <begin position="95"/>
        <end position="116"/>
    </location>
</feature>
<accession>A0A348B1I0</accession>
<feature type="transmembrane region" description="Helical" evidence="5">
    <location>
        <begin position="581"/>
        <end position="600"/>
    </location>
</feature>
<comment type="subcellular location">
    <subcellularLocation>
        <location evidence="1">Membrane</location>
        <topology evidence="1">Multi-pass membrane protein</topology>
    </subcellularLocation>
</comment>
<evidence type="ECO:0000313" key="7">
    <source>
        <dbReference type="EMBL" id="GGU00266.1"/>
    </source>
</evidence>
<sequence>MSNYTNPEDRAESRDRELKKTLGFWQVMFFAFSSIVGSGWLFSALYASSTVGPASIISWLLGFVLILFLTLVYAELSGMLPKSGAIVRYPHYTHGGLSSFLVAWAYILGAATTPAIEGEAITQYLSSIFPSLTSNGYLTIWGFLLVAVMTVIFFLMNYYSVYLVGKFTEAIGWLKIVIPLTTALLVFTLYFHTSNFTNLPGGFLPYGASSVVLALPTSGIIFSFIGFRQGLEYGGEVKQAQRNVPLGTIAGMLLGAFVYILLQLAFIGGVDWKAISTSPGNWAALSSTVLSNGPFYELLKLSSVPALVAFSVILFVMAVASPLPNVAVYMGTTARAFYGSAAAGNLPSSFLSLSKRKIPYVGLIASLILGIVYTIPYPTWVYIAEFGTLSVVITYIVAGPSLLTLRRVAPDARRPFRLPGAVLISALAFIGAYLIVYWATFSFLWGVFAAVMLGFPFFLIYTSSNRYGVSRRYALTIGIPYWVVLIAATYFLVYQRIIVPYNSTSGAGLPISLQYVWPFVVYIALMVALTFGGIWLIRGRANEEGRIHMRAGLWMLVVLFSAVILSYIGQFGVFKTPIVPFPYDTILAALVSLGLFVWSVRSGFKTNELEVALKTSSADQAGS</sequence>
<feature type="transmembrane region" description="Helical" evidence="5">
    <location>
        <begin position="21"/>
        <end position="42"/>
    </location>
</feature>
<evidence type="ECO:0000256" key="1">
    <source>
        <dbReference type="ARBA" id="ARBA00004141"/>
    </source>
</evidence>
<dbReference type="KEGG" id="sacd:HS1genome_0421"/>
<name>A0A348B1I0_9CREN</name>
<feature type="transmembrane region" description="Helical" evidence="5">
    <location>
        <begin position="301"/>
        <end position="320"/>
    </location>
</feature>
<reference evidence="7" key="4">
    <citation type="submission" date="2020-09" db="EMBL/GenBank/DDBJ databases">
        <authorList>
            <person name="Sun Q."/>
            <person name="Ohkuma M."/>
        </authorList>
    </citation>
    <scope>NUCLEOTIDE SEQUENCE</scope>
    <source>
        <strain evidence="7">JCM 31740</strain>
    </source>
</reference>
<dbReference type="EMBL" id="AP018553">
    <property type="protein sequence ID" value="BBD72032.1"/>
    <property type="molecule type" value="Genomic_DNA"/>
</dbReference>
<dbReference type="Proteomes" id="UP000276741">
    <property type="component" value="Chromosome"/>
</dbReference>
<dbReference type="InterPro" id="IPR002293">
    <property type="entry name" value="AA/rel_permease1"/>
</dbReference>
<dbReference type="OrthoDB" id="43026at2157"/>